<evidence type="ECO:0000313" key="7">
    <source>
        <dbReference type="EMBL" id="JAC19383.1"/>
    </source>
</evidence>
<dbReference type="AlphaFoldDB" id="A0A023FEN6"/>
<name>A0A023FEN6_AMBCJ</name>
<dbReference type="GO" id="GO:0019957">
    <property type="term" value="F:C-C chemokine binding"/>
    <property type="evidence" value="ECO:0007669"/>
    <property type="project" value="InterPro"/>
</dbReference>
<sequence>DTDNGSHFGMSGIVTDTNLCEKKILRTRHLELAASCSVFCPRKNYTKELPLFTPCLKLIPKQLVQERKESSWRTCRMGRCVGDKCKFLGGQIPCTVPADKQDWSE</sequence>
<dbReference type="InterPro" id="IPR045797">
    <property type="entry name" value="EVA_Class_A"/>
</dbReference>
<evidence type="ECO:0000256" key="1">
    <source>
        <dbReference type="ARBA" id="ARBA00004613"/>
    </source>
</evidence>
<evidence type="ECO:0000256" key="4">
    <source>
        <dbReference type="ARBA" id="ARBA00023157"/>
    </source>
</evidence>
<dbReference type="Pfam" id="PF19429">
    <property type="entry name" value="EVA_Class_A"/>
    <property type="match status" value="1"/>
</dbReference>
<evidence type="ECO:0000256" key="3">
    <source>
        <dbReference type="ARBA" id="ARBA00022729"/>
    </source>
</evidence>
<proteinExistence type="evidence at transcript level"/>
<evidence type="ECO:0000256" key="6">
    <source>
        <dbReference type="RuleBase" id="RU369006"/>
    </source>
</evidence>
<feature type="non-terminal residue" evidence="7">
    <location>
        <position position="1"/>
    </location>
</feature>
<keyword evidence="4 6" id="KW-1015">Disulfide bond</keyword>
<comment type="subcellular location">
    <subcellularLocation>
        <location evidence="1 6">Secreted</location>
    </subcellularLocation>
</comment>
<dbReference type="GO" id="GO:0005576">
    <property type="term" value="C:extracellular region"/>
    <property type="evidence" value="ECO:0007669"/>
    <property type="project" value="UniProtKB-SubCell"/>
</dbReference>
<reference evidence="7" key="1">
    <citation type="submission" date="2014-03" db="EMBL/GenBank/DDBJ databases">
        <title>The sialotranscriptome of Amblyomma triste, Amblyomma parvum and Amblyomma cajennense ticks, uncovered by 454-based RNA-seq.</title>
        <authorList>
            <person name="Garcia G.R."/>
            <person name="Gardinassi L.G."/>
            <person name="Ribeiro J.M."/>
            <person name="Anatriello E."/>
            <person name="Ferreira B.R."/>
            <person name="Moreira H.N."/>
            <person name="Mafra C."/>
            <person name="Olegario M.M."/>
            <person name="Szabo P.J."/>
            <person name="Miranda-Santos I.K."/>
            <person name="Maruyama S.R."/>
        </authorList>
    </citation>
    <scope>NUCLEOTIDE SEQUENCE</scope>
    <source>
        <strain evidence="7">Uberlandia</strain>
        <tissue evidence="7">Salivary glands</tissue>
    </source>
</reference>
<keyword evidence="2 6" id="KW-0964">Secreted</keyword>
<accession>A0A023FEN6</accession>
<dbReference type="Gene3D" id="2.30.130.100">
    <property type="match status" value="1"/>
</dbReference>
<protein>
    <recommendedName>
        <fullName evidence="6">Evasin</fullName>
    </recommendedName>
</protein>
<dbReference type="EMBL" id="GBBK01005099">
    <property type="protein sequence ID" value="JAC19383.1"/>
    <property type="molecule type" value="mRNA"/>
</dbReference>
<organism evidence="7">
    <name type="scientific">Amblyomma cajennense</name>
    <name type="common">Cayenne tick</name>
    <name type="synonym">Acarus cajennensis</name>
    <dbReference type="NCBI Taxonomy" id="34607"/>
    <lineage>
        <taxon>Eukaryota</taxon>
        <taxon>Metazoa</taxon>
        <taxon>Ecdysozoa</taxon>
        <taxon>Arthropoda</taxon>
        <taxon>Chelicerata</taxon>
        <taxon>Arachnida</taxon>
        <taxon>Acari</taxon>
        <taxon>Parasitiformes</taxon>
        <taxon>Ixodida</taxon>
        <taxon>Ixodoidea</taxon>
        <taxon>Ixodidae</taxon>
        <taxon>Amblyomminae</taxon>
        <taxon>Amblyomma</taxon>
    </lineage>
</organism>
<evidence type="ECO:0000256" key="2">
    <source>
        <dbReference type="ARBA" id="ARBA00022525"/>
    </source>
</evidence>
<keyword evidence="5 6" id="KW-0325">Glycoprotein</keyword>
<keyword evidence="3 6" id="KW-0732">Signal</keyword>
<evidence type="ECO:0000256" key="5">
    <source>
        <dbReference type="ARBA" id="ARBA00023180"/>
    </source>
</evidence>
<comment type="function">
    <text evidence="6">Salivary chemokine-binding protein which binds to host chemokines.</text>
</comment>